<dbReference type="AlphaFoldDB" id="A0A812Y5D0"/>
<gene>
    <name evidence="2" type="primary">HERC2</name>
    <name evidence="2" type="ORF">SPIL2461_LOCUS22213</name>
</gene>
<keyword evidence="1" id="KW-0472">Membrane</keyword>
<name>A0A812Y5D0_SYMPI</name>
<protein>
    <submittedName>
        <fullName evidence="2">HERC2 protein</fullName>
    </submittedName>
</protein>
<evidence type="ECO:0000256" key="1">
    <source>
        <dbReference type="SAM" id="Phobius"/>
    </source>
</evidence>
<proteinExistence type="predicted"/>
<evidence type="ECO:0000313" key="3">
    <source>
        <dbReference type="Proteomes" id="UP000649617"/>
    </source>
</evidence>
<feature type="non-terminal residue" evidence="2">
    <location>
        <position position="1"/>
    </location>
</feature>
<accession>A0A812Y5D0</accession>
<feature type="transmembrane region" description="Helical" evidence="1">
    <location>
        <begin position="16"/>
        <end position="37"/>
    </location>
</feature>
<reference evidence="2" key="1">
    <citation type="submission" date="2021-02" db="EMBL/GenBank/DDBJ databases">
        <authorList>
            <person name="Dougan E. K."/>
            <person name="Rhodes N."/>
            <person name="Thang M."/>
            <person name="Chan C."/>
        </authorList>
    </citation>
    <scope>NUCLEOTIDE SEQUENCE</scope>
</reference>
<keyword evidence="1" id="KW-0812">Transmembrane</keyword>
<dbReference type="EMBL" id="CAJNIZ010047056">
    <property type="protein sequence ID" value="CAE7761341.1"/>
    <property type="molecule type" value="Genomic_DNA"/>
</dbReference>
<comment type="caution">
    <text evidence="2">The sequence shown here is derived from an EMBL/GenBank/DDBJ whole genome shotgun (WGS) entry which is preliminary data.</text>
</comment>
<sequence>MKFQTFQEEMWWKGSLIGLGVVLGVLDLVRVVMMTLVELRKYENRRKAKDGHFLPRKIKRENDKDYQP</sequence>
<organism evidence="2 3">
    <name type="scientific">Symbiodinium pilosum</name>
    <name type="common">Dinoflagellate</name>
    <dbReference type="NCBI Taxonomy" id="2952"/>
    <lineage>
        <taxon>Eukaryota</taxon>
        <taxon>Sar</taxon>
        <taxon>Alveolata</taxon>
        <taxon>Dinophyceae</taxon>
        <taxon>Suessiales</taxon>
        <taxon>Symbiodiniaceae</taxon>
        <taxon>Symbiodinium</taxon>
    </lineage>
</organism>
<keyword evidence="1" id="KW-1133">Transmembrane helix</keyword>
<keyword evidence="3" id="KW-1185">Reference proteome</keyword>
<dbReference type="Proteomes" id="UP000649617">
    <property type="component" value="Unassembled WGS sequence"/>
</dbReference>
<evidence type="ECO:0000313" key="2">
    <source>
        <dbReference type="EMBL" id="CAE7761341.1"/>
    </source>
</evidence>